<dbReference type="EMBL" id="BAABCY010000048">
    <property type="protein sequence ID" value="GAA3568781.1"/>
    <property type="molecule type" value="Genomic_DNA"/>
</dbReference>
<dbReference type="Proteomes" id="UP001500954">
    <property type="component" value="Unassembled WGS sequence"/>
</dbReference>
<dbReference type="InterPro" id="IPR036116">
    <property type="entry name" value="FN3_sf"/>
</dbReference>
<feature type="compositionally biased region" description="Polar residues" evidence="1">
    <location>
        <begin position="45"/>
        <end position="54"/>
    </location>
</feature>
<protein>
    <recommendedName>
        <fullName evidence="4">Fibronectin type-III domain-containing protein</fullName>
    </recommendedName>
</protein>
<evidence type="ECO:0000256" key="1">
    <source>
        <dbReference type="SAM" id="MobiDB-lite"/>
    </source>
</evidence>
<dbReference type="PROSITE" id="PS51257">
    <property type="entry name" value="PROKAR_LIPOPROTEIN"/>
    <property type="match status" value="1"/>
</dbReference>
<dbReference type="RefSeq" id="WP_345005649.1">
    <property type="nucleotide sequence ID" value="NZ_BAABCY010000048.1"/>
</dbReference>
<comment type="caution">
    <text evidence="2">The sequence shown here is derived from an EMBL/GenBank/DDBJ whole genome shotgun (WGS) entry which is preliminary data.</text>
</comment>
<reference evidence="3" key="1">
    <citation type="journal article" date="2019" name="Int. J. Syst. Evol. Microbiol.">
        <title>The Global Catalogue of Microorganisms (GCM) 10K type strain sequencing project: providing services to taxonomists for standard genome sequencing and annotation.</title>
        <authorList>
            <consortium name="The Broad Institute Genomics Platform"/>
            <consortium name="The Broad Institute Genome Sequencing Center for Infectious Disease"/>
            <person name="Wu L."/>
            <person name="Ma J."/>
        </authorList>
    </citation>
    <scope>NUCLEOTIDE SEQUENCE [LARGE SCALE GENOMIC DNA]</scope>
    <source>
        <strain evidence="3">JCM 17111</strain>
    </source>
</reference>
<name>A0ABP6XQ43_9FLAO</name>
<keyword evidence="3" id="KW-1185">Reference proteome</keyword>
<gene>
    <name evidence="2" type="ORF">GCM10022395_18230</name>
</gene>
<sequence>MRKSILYIGLFLSVFGISCSGGDSDPEPKAQPKKNPEPTSLVFPEQNSECTEGTNITETHSTILFKWNTSANTGSYELTVKNLISEEVLTYTTSTNEYSVDLLRGVPYSWFITSISKFNDGGTATSATWKFYNAGVGIVNYAPFPATAVAPADNSSIPSSITVTLEWSGSDVDNDIASYDVYFGTTQTPLLLSSGVTVTTLNNVSIVPTTTYYWYVVTKDQQGNSSTSEIFEFNVN</sequence>
<feature type="compositionally biased region" description="Basic and acidic residues" evidence="1">
    <location>
        <begin position="26"/>
        <end position="36"/>
    </location>
</feature>
<dbReference type="Gene3D" id="2.60.40.10">
    <property type="entry name" value="Immunoglobulins"/>
    <property type="match status" value="1"/>
</dbReference>
<dbReference type="SUPFAM" id="SSF49265">
    <property type="entry name" value="Fibronectin type III"/>
    <property type="match status" value="1"/>
</dbReference>
<evidence type="ECO:0000313" key="3">
    <source>
        <dbReference type="Proteomes" id="UP001500954"/>
    </source>
</evidence>
<accession>A0ABP6XQ43</accession>
<organism evidence="2 3">
    <name type="scientific">Snuella lapsa</name>
    <dbReference type="NCBI Taxonomy" id="870481"/>
    <lineage>
        <taxon>Bacteria</taxon>
        <taxon>Pseudomonadati</taxon>
        <taxon>Bacteroidota</taxon>
        <taxon>Flavobacteriia</taxon>
        <taxon>Flavobacteriales</taxon>
        <taxon>Flavobacteriaceae</taxon>
        <taxon>Snuella</taxon>
    </lineage>
</organism>
<evidence type="ECO:0008006" key="4">
    <source>
        <dbReference type="Google" id="ProtNLM"/>
    </source>
</evidence>
<evidence type="ECO:0000313" key="2">
    <source>
        <dbReference type="EMBL" id="GAA3568781.1"/>
    </source>
</evidence>
<proteinExistence type="predicted"/>
<dbReference type="InterPro" id="IPR013783">
    <property type="entry name" value="Ig-like_fold"/>
</dbReference>
<feature type="region of interest" description="Disordered" evidence="1">
    <location>
        <begin position="23"/>
        <end position="54"/>
    </location>
</feature>